<name>A0A6J5K7Y4_9BURK</name>
<reference evidence="1 2" key="1">
    <citation type="submission" date="2020-04" db="EMBL/GenBank/DDBJ databases">
        <authorList>
            <person name="De Canck E."/>
        </authorList>
    </citation>
    <scope>NUCLEOTIDE SEQUENCE [LARGE SCALE GENOMIC DNA]</scope>
    <source>
        <strain evidence="1 2">LMG 9964</strain>
    </source>
</reference>
<dbReference type="Proteomes" id="UP000494102">
    <property type="component" value="Unassembled WGS sequence"/>
</dbReference>
<proteinExistence type="predicted"/>
<sequence length="71" mass="7953">MYLALFVVVKGKTVDRVVDNNIALSGYSAQMVDHFPGAEPIFSRQTTIGQEVAECTFACCSTRWHMRELRG</sequence>
<dbReference type="EMBL" id="CADILN010000005">
    <property type="protein sequence ID" value="CAB4050199.1"/>
    <property type="molecule type" value="Genomic_DNA"/>
</dbReference>
<protein>
    <submittedName>
        <fullName evidence="1">Uncharacterized protein</fullName>
    </submittedName>
</protein>
<evidence type="ECO:0000313" key="2">
    <source>
        <dbReference type="Proteomes" id="UP000494102"/>
    </source>
</evidence>
<organism evidence="1 2">
    <name type="scientific">Paraburkholderia phenoliruptrix</name>
    <dbReference type="NCBI Taxonomy" id="252970"/>
    <lineage>
        <taxon>Bacteria</taxon>
        <taxon>Pseudomonadati</taxon>
        <taxon>Pseudomonadota</taxon>
        <taxon>Betaproteobacteria</taxon>
        <taxon>Burkholderiales</taxon>
        <taxon>Burkholderiaceae</taxon>
        <taxon>Paraburkholderia</taxon>
    </lineage>
</organism>
<dbReference type="AlphaFoldDB" id="A0A6J5K7Y4"/>
<gene>
    <name evidence="1" type="ORF">LMG9964_03864</name>
</gene>
<evidence type="ECO:0000313" key="1">
    <source>
        <dbReference type="EMBL" id="CAB4050199.1"/>
    </source>
</evidence>
<accession>A0A6J5K7Y4</accession>